<organism evidence="1">
    <name type="scientific">Arundo donax</name>
    <name type="common">Giant reed</name>
    <name type="synonym">Donax arundinaceus</name>
    <dbReference type="NCBI Taxonomy" id="35708"/>
    <lineage>
        <taxon>Eukaryota</taxon>
        <taxon>Viridiplantae</taxon>
        <taxon>Streptophyta</taxon>
        <taxon>Embryophyta</taxon>
        <taxon>Tracheophyta</taxon>
        <taxon>Spermatophyta</taxon>
        <taxon>Magnoliopsida</taxon>
        <taxon>Liliopsida</taxon>
        <taxon>Poales</taxon>
        <taxon>Poaceae</taxon>
        <taxon>PACMAD clade</taxon>
        <taxon>Arundinoideae</taxon>
        <taxon>Arundineae</taxon>
        <taxon>Arundo</taxon>
    </lineage>
</organism>
<dbReference type="EMBL" id="GBRH01184679">
    <property type="protein sequence ID" value="JAE13217.1"/>
    <property type="molecule type" value="Transcribed_RNA"/>
</dbReference>
<protein>
    <submittedName>
        <fullName evidence="1">Uncharacterized protein</fullName>
    </submittedName>
</protein>
<proteinExistence type="predicted"/>
<dbReference type="AlphaFoldDB" id="A0A0A9FLJ7"/>
<name>A0A0A9FLJ7_ARUDO</name>
<reference evidence="1" key="1">
    <citation type="submission" date="2014-09" db="EMBL/GenBank/DDBJ databases">
        <authorList>
            <person name="Magalhaes I.L.F."/>
            <person name="Oliveira U."/>
            <person name="Santos F.R."/>
            <person name="Vidigal T.H.D.A."/>
            <person name="Brescovit A.D."/>
            <person name="Santos A.J."/>
        </authorList>
    </citation>
    <scope>NUCLEOTIDE SEQUENCE</scope>
    <source>
        <tissue evidence="1">Shoot tissue taken approximately 20 cm above the soil surface</tissue>
    </source>
</reference>
<accession>A0A0A9FLJ7</accession>
<sequence>MDLESEKRCNFFPIKEMNNSWLARKAQNSTEMGLPASHMPQYPHNNLNKTHQKIVELQNI</sequence>
<reference evidence="1" key="2">
    <citation type="journal article" date="2015" name="Data Brief">
        <title>Shoot transcriptome of the giant reed, Arundo donax.</title>
        <authorList>
            <person name="Barrero R.A."/>
            <person name="Guerrero F.D."/>
            <person name="Moolhuijzen P."/>
            <person name="Goolsby J.A."/>
            <person name="Tidwell J."/>
            <person name="Bellgard S.E."/>
            <person name="Bellgard M.I."/>
        </authorList>
    </citation>
    <scope>NUCLEOTIDE SEQUENCE</scope>
    <source>
        <tissue evidence="1">Shoot tissue taken approximately 20 cm above the soil surface</tissue>
    </source>
</reference>
<evidence type="ECO:0000313" key="1">
    <source>
        <dbReference type="EMBL" id="JAE13217.1"/>
    </source>
</evidence>